<dbReference type="GO" id="GO:0045499">
    <property type="term" value="F:chemorepellent activity"/>
    <property type="evidence" value="ECO:0007669"/>
    <property type="project" value="TreeGrafter"/>
</dbReference>
<feature type="non-terminal residue" evidence="9">
    <location>
        <position position="680"/>
    </location>
</feature>
<evidence type="ECO:0000256" key="2">
    <source>
        <dbReference type="ARBA" id="ARBA00022902"/>
    </source>
</evidence>
<dbReference type="EMBL" id="CAKAEH010001365">
    <property type="protein sequence ID" value="CAG9535274.1"/>
    <property type="molecule type" value="Genomic_DNA"/>
</dbReference>
<dbReference type="Gene3D" id="3.30.1680.10">
    <property type="entry name" value="ligand-binding face of the semaphorins, domain 2"/>
    <property type="match status" value="1"/>
</dbReference>
<dbReference type="SMART" id="SM00423">
    <property type="entry name" value="PSI"/>
    <property type="match status" value="1"/>
</dbReference>
<reference evidence="9" key="1">
    <citation type="submission" date="2021-09" db="EMBL/GenBank/DDBJ databases">
        <authorList>
            <consortium name="Pathogen Informatics"/>
        </authorList>
    </citation>
    <scope>NUCLEOTIDE SEQUENCE</scope>
</reference>
<comment type="caution">
    <text evidence="6">Lacks conserved residue(s) required for the propagation of feature annotation.</text>
</comment>
<comment type="caution">
    <text evidence="9">The sequence shown here is derived from an EMBL/GenBank/DDBJ whole genome shotgun (WGS) entry which is preliminary data.</text>
</comment>
<dbReference type="OrthoDB" id="9988752at2759"/>
<sequence>DVVYNISIETFIEVHSIKWPSKESVVKECLMKGKSKEACHNYVRILAKDDNQSILICGTNAFQPMCRKYERETYDEYRQSLEFSGLGIAPYDPNHNSTFLRDGDLLYAGTVSDFSGADPLIHRRNITKIIDLGIRTERNDIKFLNEPHFVGSFRDSEYVYIWFREQAVEHESCNDGAIYSRIARLCRLDNGGPRPYSNEWTSFAKARLNCSIPGHYPFYFDQIEAIAPPVNSFYSSEMKQLVYAVFRSPLAGISSSAICAFDIQQINNVFSQSKYGDRSNLQSLWMSAFYSDTSKYRPGKCTNNSRLLPEEAVAFARANPLMNEAVPNYFGAPIAIHTGLDHFTQIVIDPQVKAIDGHLYDIIFIGTNQGNVFKMVNLAGIKAITMQPSYHICTFEIINEPIRNMMLYQGNIGDLSVERYLIAVSERSVARVPLAQCNRFNTCTDCVALRDPHCAWDLEAKKCVMLNNNSNGIYEQEVITGQSEGCGTLTEHQHFFNPDIAPSIVAKNEESLQDVSYILPSSNSPIINKNCTCEEKKPIPACASSSGNSGSFGVIAESTAYSFLDHSFFIPILCATTATLAIFFGFFVGNLYCHWKLPNKAKPSPCESFSTTTPQPVYGTRLSSSLSIINAYESITKFSGAIPPRSDSPISLVVEDLSHSSSFVEKLKQSKNHRSNQIYL</sequence>
<dbReference type="Pfam" id="PF01437">
    <property type="entry name" value="PSI"/>
    <property type="match status" value="1"/>
</dbReference>
<dbReference type="SUPFAM" id="SSF101912">
    <property type="entry name" value="Sema domain"/>
    <property type="match status" value="1"/>
</dbReference>
<dbReference type="InterPro" id="IPR015943">
    <property type="entry name" value="WD40/YVTN_repeat-like_dom_sf"/>
</dbReference>
<keyword evidence="10" id="KW-1185">Reference proteome</keyword>
<keyword evidence="7" id="KW-1133">Transmembrane helix</keyword>
<keyword evidence="3 7" id="KW-0472">Membrane</keyword>
<protein>
    <recommendedName>
        <fullName evidence="8">Sema domain-containing protein</fullName>
    </recommendedName>
</protein>
<evidence type="ECO:0000313" key="9">
    <source>
        <dbReference type="EMBL" id="CAG9535274.1"/>
    </source>
</evidence>
<dbReference type="PANTHER" id="PTHR11036:SF127">
    <property type="entry name" value="SEMAPHORIN-1A"/>
    <property type="match status" value="1"/>
</dbReference>
<evidence type="ECO:0000256" key="1">
    <source>
        <dbReference type="ARBA" id="ARBA00004370"/>
    </source>
</evidence>
<keyword evidence="5" id="KW-0325">Glycoprotein</keyword>
<gene>
    <name evidence="9" type="ORF">CJOHNSTONI_LOCUS5325</name>
</gene>
<dbReference type="InterPro" id="IPR016201">
    <property type="entry name" value="PSI"/>
</dbReference>
<dbReference type="SMART" id="SM00630">
    <property type="entry name" value="Sema"/>
    <property type="match status" value="1"/>
</dbReference>
<keyword evidence="4" id="KW-1015">Disulfide bond</keyword>
<evidence type="ECO:0000313" key="10">
    <source>
        <dbReference type="Proteomes" id="UP000746747"/>
    </source>
</evidence>
<dbReference type="Gene3D" id="2.130.10.10">
    <property type="entry name" value="YVTN repeat-like/Quinoprotein amine dehydrogenase"/>
    <property type="match status" value="1"/>
</dbReference>
<evidence type="ECO:0000256" key="7">
    <source>
        <dbReference type="SAM" id="Phobius"/>
    </source>
</evidence>
<dbReference type="AlphaFoldDB" id="A0A8J2M3Q8"/>
<proteinExistence type="predicted"/>
<feature type="domain" description="Sema" evidence="8">
    <location>
        <begin position="1"/>
        <end position="434"/>
    </location>
</feature>
<dbReference type="InterPro" id="IPR036352">
    <property type="entry name" value="Semap_dom_sf"/>
</dbReference>
<keyword evidence="2" id="KW-0524">Neurogenesis</keyword>
<evidence type="ECO:0000256" key="3">
    <source>
        <dbReference type="ARBA" id="ARBA00023136"/>
    </source>
</evidence>
<dbReference type="GO" id="GO:0071526">
    <property type="term" value="P:semaphorin-plexin signaling pathway"/>
    <property type="evidence" value="ECO:0007669"/>
    <property type="project" value="TreeGrafter"/>
</dbReference>
<dbReference type="PROSITE" id="PS51004">
    <property type="entry name" value="SEMA"/>
    <property type="match status" value="1"/>
</dbReference>
<organism evidence="9 10">
    <name type="scientific">Cercopithifilaria johnstoni</name>
    <dbReference type="NCBI Taxonomy" id="2874296"/>
    <lineage>
        <taxon>Eukaryota</taxon>
        <taxon>Metazoa</taxon>
        <taxon>Ecdysozoa</taxon>
        <taxon>Nematoda</taxon>
        <taxon>Chromadorea</taxon>
        <taxon>Rhabditida</taxon>
        <taxon>Spirurina</taxon>
        <taxon>Spiruromorpha</taxon>
        <taxon>Filarioidea</taxon>
        <taxon>Onchocercidae</taxon>
        <taxon>Cercopithifilaria</taxon>
    </lineage>
</organism>
<dbReference type="InterPro" id="IPR002165">
    <property type="entry name" value="Plexin_repeat"/>
</dbReference>
<keyword evidence="7" id="KW-0812">Transmembrane</keyword>
<dbReference type="GO" id="GO:0030215">
    <property type="term" value="F:semaphorin receptor binding"/>
    <property type="evidence" value="ECO:0007669"/>
    <property type="project" value="InterPro"/>
</dbReference>
<dbReference type="GO" id="GO:0030335">
    <property type="term" value="P:positive regulation of cell migration"/>
    <property type="evidence" value="ECO:0007669"/>
    <property type="project" value="TreeGrafter"/>
</dbReference>
<dbReference type="GO" id="GO:0007411">
    <property type="term" value="P:axon guidance"/>
    <property type="evidence" value="ECO:0007669"/>
    <property type="project" value="TreeGrafter"/>
</dbReference>
<dbReference type="SUPFAM" id="SSF103575">
    <property type="entry name" value="Plexin repeat"/>
    <property type="match status" value="1"/>
</dbReference>
<dbReference type="InterPro" id="IPR001627">
    <property type="entry name" value="Semap_dom"/>
</dbReference>
<dbReference type="PANTHER" id="PTHR11036">
    <property type="entry name" value="SEMAPHORIN"/>
    <property type="match status" value="1"/>
</dbReference>
<name>A0A8J2M3Q8_9BILA</name>
<evidence type="ECO:0000256" key="4">
    <source>
        <dbReference type="ARBA" id="ARBA00023157"/>
    </source>
</evidence>
<dbReference type="Pfam" id="PF01403">
    <property type="entry name" value="Sema"/>
    <property type="match status" value="1"/>
</dbReference>
<dbReference type="InterPro" id="IPR027231">
    <property type="entry name" value="Semaphorin"/>
</dbReference>
<evidence type="ECO:0000259" key="8">
    <source>
        <dbReference type="PROSITE" id="PS51004"/>
    </source>
</evidence>
<evidence type="ECO:0000256" key="5">
    <source>
        <dbReference type="ARBA" id="ARBA00023180"/>
    </source>
</evidence>
<dbReference type="GO" id="GO:0005886">
    <property type="term" value="C:plasma membrane"/>
    <property type="evidence" value="ECO:0007669"/>
    <property type="project" value="TreeGrafter"/>
</dbReference>
<dbReference type="Proteomes" id="UP000746747">
    <property type="component" value="Unassembled WGS sequence"/>
</dbReference>
<accession>A0A8J2M3Q8</accession>
<evidence type="ECO:0000256" key="6">
    <source>
        <dbReference type="PROSITE-ProRule" id="PRU00352"/>
    </source>
</evidence>
<feature type="transmembrane region" description="Helical" evidence="7">
    <location>
        <begin position="568"/>
        <end position="593"/>
    </location>
</feature>
<comment type="subcellular location">
    <subcellularLocation>
        <location evidence="1">Membrane</location>
    </subcellularLocation>
</comment>